<dbReference type="OrthoDB" id="10458102at2759"/>
<proteinExistence type="predicted"/>
<gene>
    <name evidence="1" type="ORF">L917_12452</name>
</gene>
<organism evidence="1">
    <name type="scientific">Phytophthora nicotianae</name>
    <name type="common">Potato buckeye rot agent</name>
    <name type="synonym">Phytophthora parasitica</name>
    <dbReference type="NCBI Taxonomy" id="4792"/>
    <lineage>
        <taxon>Eukaryota</taxon>
        <taxon>Sar</taxon>
        <taxon>Stramenopiles</taxon>
        <taxon>Oomycota</taxon>
        <taxon>Peronosporomycetes</taxon>
        <taxon>Peronosporales</taxon>
        <taxon>Peronosporaceae</taxon>
        <taxon>Phytophthora</taxon>
    </lineage>
</organism>
<evidence type="ECO:0000313" key="1">
    <source>
        <dbReference type="EMBL" id="ETL88469.1"/>
    </source>
</evidence>
<feature type="non-terminal residue" evidence="1">
    <location>
        <position position="89"/>
    </location>
</feature>
<protein>
    <submittedName>
        <fullName evidence="1">Uncharacterized protein</fullName>
    </submittedName>
</protein>
<dbReference type="Proteomes" id="UP000054423">
    <property type="component" value="Unassembled WGS sequence"/>
</dbReference>
<dbReference type="EMBL" id="KI680749">
    <property type="protein sequence ID" value="ETL88469.1"/>
    <property type="molecule type" value="Genomic_DNA"/>
</dbReference>
<sequence length="89" mass="10618">MLQNWLFVCRLFRTPCPPPKLHQHHRVVRGPLLMPCPLSLKLHQCRLFVSGILQTAWLLVAKLRLTNQVVCMLFRRLQNYLLVRVLFRM</sequence>
<name>W2KV54_PHYNI</name>
<dbReference type="AlphaFoldDB" id="W2KV54"/>
<accession>W2KV54</accession>
<reference evidence="1" key="1">
    <citation type="submission" date="2013-11" db="EMBL/GenBank/DDBJ databases">
        <title>The Genome Sequence of Phytophthora parasitica CHvinca01.</title>
        <authorList>
            <consortium name="The Broad Institute Genomics Platform"/>
            <person name="Russ C."/>
            <person name="Tyler B."/>
            <person name="Panabieres F."/>
            <person name="Shan W."/>
            <person name="Tripathy S."/>
            <person name="Grunwald N."/>
            <person name="Machado M."/>
            <person name="Johnson C.S."/>
            <person name="Arredondo F."/>
            <person name="Hong C."/>
            <person name="Coffey M."/>
            <person name="Young S.K."/>
            <person name="Zeng Q."/>
            <person name="Gargeya S."/>
            <person name="Fitzgerald M."/>
            <person name="Abouelleil A."/>
            <person name="Alvarado L."/>
            <person name="Chapman S.B."/>
            <person name="Gainer-Dewar J."/>
            <person name="Goldberg J."/>
            <person name="Griggs A."/>
            <person name="Gujja S."/>
            <person name="Hansen M."/>
            <person name="Howarth C."/>
            <person name="Imamovic A."/>
            <person name="Ireland A."/>
            <person name="Larimer J."/>
            <person name="McCowan C."/>
            <person name="Murphy C."/>
            <person name="Pearson M."/>
            <person name="Poon T.W."/>
            <person name="Priest M."/>
            <person name="Roberts A."/>
            <person name="Saif S."/>
            <person name="Shea T."/>
            <person name="Sykes S."/>
            <person name="Wortman J."/>
            <person name="Nusbaum C."/>
            <person name="Birren B."/>
        </authorList>
    </citation>
    <scope>NUCLEOTIDE SEQUENCE [LARGE SCALE GENOMIC DNA]</scope>
    <source>
        <strain evidence="1">CHvinca01</strain>
    </source>
</reference>